<accession>A0A0A9ADM9</accession>
<organism evidence="1">
    <name type="scientific">Arundo donax</name>
    <name type="common">Giant reed</name>
    <name type="synonym">Donax arundinaceus</name>
    <dbReference type="NCBI Taxonomy" id="35708"/>
    <lineage>
        <taxon>Eukaryota</taxon>
        <taxon>Viridiplantae</taxon>
        <taxon>Streptophyta</taxon>
        <taxon>Embryophyta</taxon>
        <taxon>Tracheophyta</taxon>
        <taxon>Spermatophyta</taxon>
        <taxon>Magnoliopsida</taxon>
        <taxon>Liliopsida</taxon>
        <taxon>Poales</taxon>
        <taxon>Poaceae</taxon>
        <taxon>PACMAD clade</taxon>
        <taxon>Arundinoideae</taxon>
        <taxon>Arundineae</taxon>
        <taxon>Arundo</taxon>
    </lineage>
</organism>
<name>A0A0A9ADM9_ARUDO</name>
<dbReference type="EMBL" id="GBRH01248674">
    <property type="protein sequence ID" value="JAD49221.1"/>
    <property type="molecule type" value="Transcribed_RNA"/>
</dbReference>
<reference evidence="1" key="1">
    <citation type="submission" date="2014-09" db="EMBL/GenBank/DDBJ databases">
        <authorList>
            <person name="Magalhaes I.L.F."/>
            <person name="Oliveira U."/>
            <person name="Santos F.R."/>
            <person name="Vidigal T.H.D.A."/>
            <person name="Brescovit A.D."/>
            <person name="Santos A.J."/>
        </authorList>
    </citation>
    <scope>NUCLEOTIDE SEQUENCE</scope>
    <source>
        <tissue evidence="1">Shoot tissue taken approximately 20 cm above the soil surface</tissue>
    </source>
</reference>
<protein>
    <submittedName>
        <fullName evidence="1">Uncharacterized protein</fullName>
    </submittedName>
</protein>
<proteinExistence type="predicted"/>
<dbReference type="AlphaFoldDB" id="A0A0A9ADM9"/>
<evidence type="ECO:0000313" key="1">
    <source>
        <dbReference type="EMBL" id="JAD49221.1"/>
    </source>
</evidence>
<sequence length="24" mass="2798">MLLKVFMVLEGKWPNGQNKSSVYE</sequence>
<reference evidence="1" key="2">
    <citation type="journal article" date="2015" name="Data Brief">
        <title>Shoot transcriptome of the giant reed, Arundo donax.</title>
        <authorList>
            <person name="Barrero R.A."/>
            <person name="Guerrero F.D."/>
            <person name="Moolhuijzen P."/>
            <person name="Goolsby J.A."/>
            <person name="Tidwell J."/>
            <person name="Bellgard S.E."/>
            <person name="Bellgard M.I."/>
        </authorList>
    </citation>
    <scope>NUCLEOTIDE SEQUENCE</scope>
    <source>
        <tissue evidence="1">Shoot tissue taken approximately 20 cm above the soil surface</tissue>
    </source>
</reference>